<proteinExistence type="predicted"/>
<sequence length="267" mass="30556">MSLRIKRALFMYGSLFGVASMAPTVETQAGEWDGTVGVASQYLSRRGFQQTWGRPALQGGVSYQWNNGFYAGTWLSNVNRKYLEGATVEWDQYFGYAGKVGPVSYSSTFWYYYYPGAQMSGPRVNYSYGEWVSNATWKFVTVAYWGTWTRDYFGDNNRTMGTDGSRHSRGSSYYEIDLHHDLFPGLRFDLQMGRQQVRHFKDYSFDTVGASLTYSVTPRWTLGMRYVRIYSRHRAYRHYGIGVPVNGSLHYSDPGGGHVALTSTWSF</sequence>
<dbReference type="OrthoDB" id="9793561at2"/>
<reference evidence="2" key="1">
    <citation type="submission" date="2012-02" db="EMBL/GenBank/DDBJ databases">
        <title>The complete genome of Frateuria aurantia DSM 6220.</title>
        <authorList>
            <consortium name="US DOE Joint Genome Institute (JGI-PGF)"/>
            <person name="Lucas S."/>
            <person name="Copeland A."/>
            <person name="Lapidus A."/>
            <person name="Glavina del Rio T."/>
            <person name="Dalin E."/>
            <person name="Tice H."/>
            <person name="Bruce D."/>
            <person name="Goodwin L."/>
            <person name="Pitluck S."/>
            <person name="Peters L."/>
            <person name="Ovchinnikova G."/>
            <person name="Teshima H."/>
            <person name="Kyrpides N."/>
            <person name="Mavromatis K."/>
            <person name="Ivanova N."/>
            <person name="Brettin T."/>
            <person name="Detter J.C."/>
            <person name="Han C."/>
            <person name="Larimer F."/>
            <person name="Land M."/>
            <person name="Hauser L."/>
            <person name="Markowitz V."/>
            <person name="Cheng J.-F."/>
            <person name="Hugenholtz P."/>
            <person name="Woyke T."/>
            <person name="Wu D."/>
            <person name="Brambilla E."/>
            <person name="Klenk H.-P."/>
            <person name="Eisen J.A."/>
        </authorList>
    </citation>
    <scope>NUCLEOTIDE SEQUENCE</scope>
    <source>
        <strain evidence="2">DSM 6220</strain>
    </source>
</reference>
<dbReference type="eggNOG" id="ENOG50318BZ">
    <property type="taxonomic scope" value="Bacteria"/>
</dbReference>
<accession>H8KZQ0</accession>
<evidence type="ECO:0000313" key="2">
    <source>
        <dbReference type="EMBL" id="AFC84561.1"/>
    </source>
</evidence>
<dbReference type="AlphaFoldDB" id="H8KZQ0"/>
<dbReference type="NCBIfam" id="TIGR02001">
    <property type="entry name" value="gcw_chp"/>
    <property type="match status" value="1"/>
</dbReference>
<name>H8KZQ0_FRAAD</name>
<dbReference type="RefSeq" id="WP_014401567.1">
    <property type="nucleotide sequence ID" value="NC_017033.1"/>
</dbReference>
<dbReference type="EMBL" id="CP003350">
    <property type="protein sequence ID" value="AFC84561.1"/>
    <property type="molecule type" value="Genomic_DNA"/>
</dbReference>
<dbReference type="InterPro" id="IPR010239">
    <property type="entry name" value="CHP02001"/>
</dbReference>
<dbReference type="HOGENOM" id="CLU_074587_2_1_6"/>
<keyword evidence="3" id="KW-1185">Reference proteome</keyword>
<dbReference type="Pfam" id="PF09694">
    <property type="entry name" value="Gcw_chp"/>
    <property type="match status" value="1"/>
</dbReference>
<evidence type="ECO:0000313" key="3">
    <source>
        <dbReference type="Proteomes" id="UP000005234"/>
    </source>
</evidence>
<dbReference type="KEGG" id="fau:Fraau_0061"/>
<feature type="chain" id="PRO_5003613547" description="Choline dehydrogenase" evidence="1">
    <location>
        <begin position="22"/>
        <end position="267"/>
    </location>
</feature>
<gene>
    <name evidence="2" type="ordered locus">Fraau_0061</name>
</gene>
<protein>
    <recommendedName>
        <fullName evidence="4">Choline dehydrogenase</fullName>
    </recommendedName>
</protein>
<dbReference type="STRING" id="767434.Fraau_0061"/>
<dbReference type="Proteomes" id="UP000005234">
    <property type="component" value="Chromosome"/>
</dbReference>
<organism evidence="2 3">
    <name type="scientific">Frateuria aurantia (strain ATCC 33424 / DSM 6220 / KCTC 2777 / LMG 1558 / NBRC 3245 / NCIMB 13370)</name>
    <name type="common">Acetobacter aurantius</name>
    <dbReference type="NCBI Taxonomy" id="767434"/>
    <lineage>
        <taxon>Bacteria</taxon>
        <taxon>Pseudomonadati</taxon>
        <taxon>Pseudomonadota</taxon>
        <taxon>Gammaproteobacteria</taxon>
        <taxon>Lysobacterales</taxon>
        <taxon>Rhodanobacteraceae</taxon>
        <taxon>Frateuria</taxon>
    </lineage>
</organism>
<evidence type="ECO:0000256" key="1">
    <source>
        <dbReference type="SAM" id="SignalP"/>
    </source>
</evidence>
<evidence type="ECO:0008006" key="4">
    <source>
        <dbReference type="Google" id="ProtNLM"/>
    </source>
</evidence>
<feature type="signal peptide" evidence="1">
    <location>
        <begin position="1"/>
        <end position="21"/>
    </location>
</feature>
<keyword evidence="1" id="KW-0732">Signal</keyword>